<comment type="caution">
    <text evidence="6">The sequence shown here is derived from an EMBL/GenBank/DDBJ whole genome shotgun (WGS) entry which is preliminary data.</text>
</comment>
<name>A0A225WR91_9STRA</name>
<evidence type="ECO:0000256" key="4">
    <source>
        <dbReference type="ARBA" id="ARBA00022729"/>
    </source>
</evidence>
<accession>A0A225WR91</accession>
<sequence>MRLSFAALVAIVIVAASSPITAGVDANQVTLVTSSDNQSIVAARNKRVLRIVKPTQENTDDDEERNLFGDFATSKLKKMMKSDSFKLEMFKKWDDYTLADISKHLGYHPPNSRWKDLHFDYLNVYKKAQEEAARNVEKVNKVKFSNKLTLRIYD</sequence>
<keyword evidence="3 5" id="KW-0964">Secreted</keyword>
<evidence type="ECO:0000313" key="7">
    <source>
        <dbReference type="Proteomes" id="UP000198211"/>
    </source>
</evidence>
<dbReference type="Proteomes" id="UP000198211">
    <property type="component" value="Unassembled WGS sequence"/>
</dbReference>
<protein>
    <recommendedName>
        <fullName evidence="5">RxLR effector protein</fullName>
    </recommendedName>
</protein>
<comment type="subcellular location">
    <subcellularLocation>
        <location evidence="1 5">Secreted</location>
    </subcellularLocation>
</comment>
<dbReference type="InterPro" id="IPR031825">
    <property type="entry name" value="RXLR"/>
</dbReference>
<gene>
    <name evidence="6" type="ORF">PHMEG_0005981</name>
</gene>
<evidence type="ECO:0000313" key="6">
    <source>
        <dbReference type="EMBL" id="OWZ19728.1"/>
    </source>
</evidence>
<feature type="signal peptide" evidence="5">
    <location>
        <begin position="1"/>
        <end position="26"/>
    </location>
</feature>
<dbReference type="GO" id="GO:0005576">
    <property type="term" value="C:extracellular region"/>
    <property type="evidence" value="ECO:0007669"/>
    <property type="project" value="UniProtKB-SubCell"/>
</dbReference>
<evidence type="ECO:0000256" key="2">
    <source>
        <dbReference type="ARBA" id="ARBA00010400"/>
    </source>
</evidence>
<comment type="domain">
    <text evidence="5">The RxLR-dEER motif acts to carry the protein into the host cell cytoplasm through binding to cell surface phosphatidylinositol-3-phosphate.</text>
</comment>
<comment type="function">
    <text evidence="5">Effector that suppresses plant defense responses during pathogen infection.</text>
</comment>
<keyword evidence="7" id="KW-1185">Reference proteome</keyword>
<evidence type="ECO:0000256" key="3">
    <source>
        <dbReference type="ARBA" id="ARBA00022525"/>
    </source>
</evidence>
<reference evidence="7" key="1">
    <citation type="submission" date="2017-03" db="EMBL/GenBank/DDBJ databases">
        <title>Phytopthora megakarya and P. palmivora, two closely related causual agents of cacao black pod achieved similar genome size and gene model numbers by different mechanisms.</title>
        <authorList>
            <person name="Ali S."/>
            <person name="Shao J."/>
            <person name="Larry D.J."/>
            <person name="Kronmiller B."/>
            <person name="Shen D."/>
            <person name="Strem M.D."/>
            <person name="Melnick R.L."/>
            <person name="Guiltinan M.J."/>
            <person name="Tyler B.M."/>
            <person name="Meinhardt L.W."/>
            <person name="Bailey B.A."/>
        </authorList>
    </citation>
    <scope>NUCLEOTIDE SEQUENCE [LARGE SCALE GENOMIC DNA]</scope>
    <source>
        <strain evidence="7">zdho120</strain>
    </source>
</reference>
<keyword evidence="4 5" id="KW-0732">Signal</keyword>
<dbReference type="OrthoDB" id="129136at2759"/>
<dbReference type="AlphaFoldDB" id="A0A225WR91"/>
<comment type="similarity">
    <text evidence="2 5">Belongs to the RxLR effector family.</text>
</comment>
<dbReference type="Pfam" id="PF16810">
    <property type="entry name" value="RXLR"/>
    <property type="match status" value="1"/>
</dbReference>
<evidence type="ECO:0000256" key="5">
    <source>
        <dbReference type="RuleBase" id="RU367124"/>
    </source>
</evidence>
<proteinExistence type="inferred from homology"/>
<dbReference type="EMBL" id="NBNE01000408">
    <property type="protein sequence ID" value="OWZ19728.1"/>
    <property type="molecule type" value="Genomic_DNA"/>
</dbReference>
<organism evidence="6 7">
    <name type="scientific">Phytophthora megakarya</name>
    <dbReference type="NCBI Taxonomy" id="4795"/>
    <lineage>
        <taxon>Eukaryota</taxon>
        <taxon>Sar</taxon>
        <taxon>Stramenopiles</taxon>
        <taxon>Oomycota</taxon>
        <taxon>Peronosporomycetes</taxon>
        <taxon>Peronosporales</taxon>
        <taxon>Peronosporaceae</taxon>
        <taxon>Phytophthora</taxon>
    </lineage>
</organism>
<evidence type="ECO:0000256" key="1">
    <source>
        <dbReference type="ARBA" id="ARBA00004613"/>
    </source>
</evidence>
<feature type="chain" id="PRO_5028517690" description="RxLR effector protein" evidence="5">
    <location>
        <begin position="27"/>
        <end position="154"/>
    </location>
</feature>